<dbReference type="EMBL" id="MDYO01000090">
    <property type="protein sequence ID" value="OQD86378.1"/>
    <property type="molecule type" value="Genomic_DNA"/>
</dbReference>
<dbReference type="STRING" id="60172.A0A1V6QAW4"/>
<reference evidence="2" key="1">
    <citation type="journal article" date="2017" name="Nat. Microbiol.">
        <title>Global analysis of biosynthetic gene clusters reveals vast potential of secondary metabolite production in Penicillium species.</title>
        <authorList>
            <person name="Nielsen J.C."/>
            <person name="Grijseels S."/>
            <person name="Prigent S."/>
            <person name="Ji B."/>
            <person name="Dainat J."/>
            <person name="Nielsen K.F."/>
            <person name="Frisvad J.C."/>
            <person name="Workman M."/>
            <person name="Nielsen J."/>
        </authorList>
    </citation>
    <scope>NUCLEOTIDE SEQUENCE [LARGE SCALE GENOMIC DNA]</scope>
    <source>
        <strain evidence="2">IBT 29525</strain>
    </source>
</reference>
<evidence type="ECO:0000313" key="1">
    <source>
        <dbReference type="EMBL" id="OQD86378.1"/>
    </source>
</evidence>
<evidence type="ECO:0000313" key="2">
    <source>
        <dbReference type="Proteomes" id="UP000191612"/>
    </source>
</evidence>
<dbReference type="Proteomes" id="UP000191612">
    <property type="component" value="Unassembled WGS sequence"/>
</dbReference>
<sequence>MPVLTPVDVRTFSESTQQLAKSAVERVIRNECEVSGSPIAPRIVTTVSSPAIDNDDVATRRFTRVLELYYGSESPKVIQVMPPDIVADDIVLLSLPPGGNPIPYVYWNIGLTDPEIWEKANRQGKLGDLPPTHSPIYAPAIQPTL</sequence>
<dbReference type="AlphaFoldDB" id="A0A1V6QAW4"/>
<comment type="caution">
    <text evidence="1">The sequence shown here is derived from an EMBL/GenBank/DDBJ whole genome shotgun (WGS) entry which is preliminary data.</text>
</comment>
<keyword evidence="2" id="KW-1185">Reference proteome</keyword>
<dbReference type="OrthoDB" id="6119954at2759"/>
<organism evidence="1 2">
    <name type="scientific">Penicillium solitum</name>
    <dbReference type="NCBI Taxonomy" id="60172"/>
    <lineage>
        <taxon>Eukaryota</taxon>
        <taxon>Fungi</taxon>
        <taxon>Dikarya</taxon>
        <taxon>Ascomycota</taxon>
        <taxon>Pezizomycotina</taxon>
        <taxon>Eurotiomycetes</taxon>
        <taxon>Eurotiomycetidae</taxon>
        <taxon>Eurotiales</taxon>
        <taxon>Aspergillaceae</taxon>
        <taxon>Penicillium</taxon>
    </lineage>
</organism>
<protein>
    <submittedName>
        <fullName evidence="1">Uncharacterized protein</fullName>
    </submittedName>
</protein>
<name>A0A1V6QAW4_9EURO</name>
<accession>A0A1V6QAW4</accession>
<proteinExistence type="predicted"/>
<gene>
    <name evidence="1" type="ORF">PENSOL_c090G02252</name>
</gene>